<dbReference type="AlphaFoldDB" id="A0A1C4WHR8"/>
<dbReference type="SMART" id="SM01260">
    <property type="entry name" value="LANC_like"/>
    <property type="match status" value="1"/>
</dbReference>
<keyword evidence="1" id="KW-0862">Zinc</keyword>
<dbReference type="Proteomes" id="UP000198253">
    <property type="component" value="Chromosome I"/>
</dbReference>
<organism evidence="2 3">
    <name type="scientific">Micromonospora echinospora</name>
    <name type="common">Micromonospora purpurea</name>
    <dbReference type="NCBI Taxonomy" id="1877"/>
    <lineage>
        <taxon>Bacteria</taxon>
        <taxon>Bacillati</taxon>
        <taxon>Actinomycetota</taxon>
        <taxon>Actinomycetes</taxon>
        <taxon>Micromonosporales</taxon>
        <taxon>Micromonosporaceae</taxon>
        <taxon>Micromonospora</taxon>
    </lineage>
</organism>
<dbReference type="InParanoid" id="A0A1C4WHR8"/>
<evidence type="ECO:0000313" key="3">
    <source>
        <dbReference type="Proteomes" id="UP000198253"/>
    </source>
</evidence>
<gene>
    <name evidence="2" type="ORF">GA0070618_2203</name>
</gene>
<dbReference type="GO" id="GO:0031179">
    <property type="term" value="P:peptide modification"/>
    <property type="evidence" value="ECO:0007669"/>
    <property type="project" value="InterPro"/>
</dbReference>
<dbReference type="PRINTS" id="PR01955">
    <property type="entry name" value="LANCFRANKIA"/>
</dbReference>
<feature type="binding site" evidence="1">
    <location>
        <position position="282"/>
    </location>
    <ligand>
        <name>Zn(2+)</name>
        <dbReference type="ChEBI" id="CHEBI:29105"/>
    </ligand>
</feature>
<dbReference type="RefSeq" id="WP_088981543.1">
    <property type="nucleotide sequence ID" value="NZ_LT607413.1"/>
</dbReference>
<evidence type="ECO:0000313" key="2">
    <source>
        <dbReference type="EMBL" id="SCE95720.1"/>
    </source>
</evidence>
<feature type="binding site" evidence="1">
    <location>
        <position position="332"/>
    </location>
    <ligand>
        <name>Zn(2+)</name>
        <dbReference type="ChEBI" id="CHEBI:29105"/>
    </ligand>
</feature>
<reference evidence="3" key="1">
    <citation type="submission" date="2016-06" db="EMBL/GenBank/DDBJ databases">
        <authorList>
            <person name="Varghese N."/>
            <person name="Submissions Spin"/>
        </authorList>
    </citation>
    <scope>NUCLEOTIDE SEQUENCE [LARGE SCALE GENOMIC DNA]</scope>
    <source>
        <strain evidence="3">DSM 43816</strain>
    </source>
</reference>
<feature type="binding site" evidence="1">
    <location>
        <position position="331"/>
    </location>
    <ligand>
        <name>Zn(2+)</name>
        <dbReference type="ChEBI" id="CHEBI:29105"/>
    </ligand>
</feature>
<dbReference type="PRINTS" id="PR01950">
    <property type="entry name" value="LANCSUPER"/>
</dbReference>
<protein>
    <submittedName>
        <fullName evidence="2">Lanthionine synthetase C-like protein</fullName>
    </submittedName>
</protein>
<dbReference type="CDD" id="cd04793">
    <property type="entry name" value="LanC"/>
    <property type="match status" value="1"/>
</dbReference>
<dbReference type="EMBL" id="LT607413">
    <property type="protein sequence ID" value="SCE95720.1"/>
    <property type="molecule type" value="Genomic_DNA"/>
</dbReference>
<sequence>MSPTDPSALAASAAIAEALADPQAIQPAFQGRARPQSLAGGAVGIALLHIERARTGHGDDTVAHTWLKLAASQPISAGGNANLFHGAPALGLALHAAGTTRYRRALAALDDTTITLTRGRLADANARIDRGDPLLMREFDLIHGLTGLGVYHMHRHPDHPVTRDVLAYLVRLTRPLPGQGGTTDLPPWWMPVGLSGEPDSDHPHGHGNLGVAHGISAVIALLSLAVLHDLTTTSLRDALARLCAWTDQWRRDDDAGPWWPGYLTIDHTGRLEPSLRPRPSWCYGIAGTARAQQLAGIALGDARRQATAERAILAALRDPTRPALLPEIGLCHGKAGLLHAAFRMAVDARSPVLAAELPDLSGHLAAQLLGEPITEPELMDGAAGAALALHAVGTGTPPMSAWDAVLLLA</sequence>
<keyword evidence="1" id="KW-0479">Metal-binding</keyword>
<dbReference type="Gene3D" id="1.50.10.20">
    <property type="match status" value="1"/>
</dbReference>
<name>A0A1C4WHR8_MICEC</name>
<dbReference type="Pfam" id="PF05147">
    <property type="entry name" value="LANC_like"/>
    <property type="match status" value="1"/>
</dbReference>
<accession>A0A1C4WHR8</accession>
<dbReference type="GO" id="GO:0046872">
    <property type="term" value="F:metal ion binding"/>
    <property type="evidence" value="ECO:0007669"/>
    <property type="project" value="UniProtKB-KW"/>
</dbReference>
<dbReference type="InterPro" id="IPR033889">
    <property type="entry name" value="LanC"/>
</dbReference>
<dbReference type="SUPFAM" id="SSF158745">
    <property type="entry name" value="LanC-like"/>
    <property type="match status" value="1"/>
</dbReference>
<proteinExistence type="predicted"/>
<evidence type="ECO:0000256" key="1">
    <source>
        <dbReference type="PIRSR" id="PIRSR607822-1"/>
    </source>
</evidence>
<dbReference type="InterPro" id="IPR007822">
    <property type="entry name" value="LANC-like"/>
</dbReference>
<keyword evidence="3" id="KW-1185">Reference proteome</keyword>
<dbReference type="OrthoDB" id="1882482at2"/>